<dbReference type="AlphaFoldDB" id="A0A0U5CA46"/>
<accession>A0A0U5CA46</accession>
<name>A0A0U5CA46_9BACL</name>
<dbReference type="Proteomes" id="UP000217696">
    <property type="component" value="Chromosome"/>
</dbReference>
<organism evidence="1 2">
    <name type="scientific">Aneurinibacillus soli</name>
    <dbReference type="NCBI Taxonomy" id="1500254"/>
    <lineage>
        <taxon>Bacteria</taxon>
        <taxon>Bacillati</taxon>
        <taxon>Bacillota</taxon>
        <taxon>Bacilli</taxon>
        <taxon>Bacillales</taxon>
        <taxon>Paenibacillaceae</taxon>
        <taxon>Aneurinibacillus group</taxon>
        <taxon>Aneurinibacillus</taxon>
    </lineage>
</organism>
<dbReference type="EMBL" id="AP017312">
    <property type="protein sequence ID" value="BAU29587.1"/>
    <property type="molecule type" value="Genomic_DNA"/>
</dbReference>
<dbReference type="OrthoDB" id="5521101at2"/>
<sequence>MANIYISYSQKDNKVVDIMINRLKELGHTILTANYHLKLEISLPRSIVYEDIRELVHKSEVAIVVFTENYIDSDHRFESNTIISYAKNENKLIIPIVIGDVLPPNSYFEINWARISSNRIDELHECIKKIEHVISVFESKITEIKEQEETQKEEKQKVVKRVIESQVLKDVLFGLRMREIINKFIALLFYILTVGLLVGAARLAYYTILDTVKDIKDTNLYYYIYIGLKNLVIIGLLITSSRYSFKLGQVLMREGVRQGDRLHAINYGKFFLSSFQDRLSFEEMKDLFKDWNIDNNKESKGTVVDDMDSVREIDTKTTGEIVEQLCKLGDQFGKIGEMIAKMKK</sequence>
<keyword evidence="2" id="KW-1185">Reference proteome</keyword>
<reference evidence="1 2" key="1">
    <citation type="submission" date="2015-12" db="EMBL/GenBank/DDBJ databases">
        <title>Genome sequence of Aneurinibacillus soli.</title>
        <authorList>
            <person name="Lee J.S."/>
            <person name="Lee K.C."/>
            <person name="Kim K.K."/>
            <person name="Lee B.W."/>
        </authorList>
    </citation>
    <scope>NUCLEOTIDE SEQUENCE [LARGE SCALE GENOMIC DNA]</scope>
    <source>
        <strain evidence="1 2">CB4</strain>
    </source>
</reference>
<dbReference type="Pfam" id="PF13676">
    <property type="entry name" value="TIR_2"/>
    <property type="match status" value="1"/>
</dbReference>
<evidence type="ECO:0000313" key="2">
    <source>
        <dbReference type="Proteomes" id="UP000217696"/>
    </source>
</evidence>
<dbReference type="RefSeq" id="WP_096467252.1">
    <property type="nucleotide sequence ID" value="NZ_AP017312.1"/>
</dbReference>
<proteinExistence type="predicted"/>
<dbReference type="KEGG" id="asoc:CB4_03798"/>
<dbReference type="InterPro" id="IPR035897">
    <property type="entry name" value="Toll_tir_struct_dom_sf"/>
</dbReference>
<dbReference type="Gene3D" id="3.40.50.10140">
    <property type="entry name" value="Toll/interleukin-1 receptor homology (TIR) domain"/>
    <property type="match status" value="1"/>
</dbReference>
<gene>
    <name evidence="1" type="ORF">CB4_03798</name>
</gene>
<dbReference type="GO" id="GO:0007165">
    <property type="term" value="P:signal transduction"/>
    <property type="evidence" value="ECO:0007669"/>
    <property type="project" value="InterPro"/>
</dbReference>
<evidence type="ECO:0000313" key="1">
    <source>
        <dbReference type="EMBL" id="BAU29587.1"/>
    </source>
</evidence>
<protein>
    <submittedName>
        <fullName evidence="1">TIR domain protein</fullName>
    </submittedName>
</protein>
<dbReference type="PROSITE" id="PS50104">
    <property type="entry name" value="TIR"/>
    <property type="match status" value="1"/>
</dbReference>
<dbReference type="SUPFAM" id="SSF52200">
    <property type="entry name" value="Toll/Interleukin receptor TIR domain"/>
    <property type="match status" value="1"/>
</dbReference>
<dbReference type="InterPro" id="IPR000157">
    <property type="entry name" value="TIR_dom"/>
</dbReference>